<feature type="signal peptide" evidence="2">
    <location>
        <begin position="1"/>
        <end position="27"/>
    </location>
</feature>
<feature type="chain" id="PRO_5039350111" evidence="2">
    <location>
        <begin position="28"/>
        <end position="104"/>
    </location>
</feature>
<organism evidence="3 4">
    <name type="scientific">Musa troglodytarum</name>
    <name type="common">fe'i banana</name>
    <dbReference type="NCBI Taxonomy" id="320322"/>
    <lineage>
        <taxon>Eukaryota</taxon>
        <taxon>Viridiplantae</taxon>
        <taxon>Streptophyta</taxon>
        <taxon>Embryophyta</taxon>
        <taxon>Tracheophyta</taxon>
        <taxon>Spermatophyta</taxon>
        <taxon>Magnoliopsida</taxon>
        <taxon>Liliopsida</taxon>
        <taxon>Zingiberales</taxon>
        <taxon>Musaceae</taxon>
        <taxon>Musa</taxon>
    </lineage>
</organism>
<dbReference type="EMBL" id="CP097506">
    <property type="protein sequence ID" value="URD95847.1"/>
    <property type="molecule type" value="Genomic_DNA"/>
</dbReference>
<dbReference type="OrthoDB" id="10511585at2759"/>
<feature type="compositionally biased region" description="Low complexity" evidence="1">
    <location>
        <begin position="66"/>
        <end position="78"/>
    </location>
</feature>
<keyword evidence="4" id="KW-1185">Reference proteome</keyword>
<evidence type="ECO:0000313" key="3">
    <source>
        <dbReference type="EMBL" id="URD95847.1"/>
    </source>
</evidence>
<protein>
    <submittedName>
        <fullName evidence="3">Uncharacterized protein</fullName>
    </submittedName>
</protein>
<evidence type="ECO:0000256" key="1">
    <source>
        <dbReference type="SAM" id="MobiDB-lite"/>
    </source>
</evidence>
<name>A0A9E7FKL6_9LILI</name>
<evidence type="ECO:0000256" key="2">
    <source>
        <dbReference type="SAM" id="SignalP"/>
    </source>
</evidence>
<feature type="region of interest" description="Disordered" evidence="1">
    <location>
        <begin position="63"/>
        <end position="93"/>
    </location>
</feature>
<reference evidence="3" key="1">
    <citation type="submission" date="2022-05" db="EMBL/GenBank/DDBJ databases">
        <title>The Musa troglodytarum L. genome provides insights into the mechanism of non-climacteric behaviour and enrichment of carotenoids.</title>
        <authorList>
            <person name="Wang J."/>
        </authorList>
    </citation>
    <scope>NUCLEOTIDE SEQUENCE</scope>
    <source>
        <tissue evidence="3">Leaf</tissue>
    </source>
</reference>
<evidence type="ECO:0000313" key="4">
    <source>
        <dbReference type="Proteomes" id="UP001055439"/>
    </source>
</evidence>
<keyword evidence="2" id="KW-0732">Signal</keyword>
<dbReference type="AlphaFoldDB" id="A0A9E7FKL6"/>
<proteinExistence type="predicted"/>
<gene>
    <name evidence="3" type="ORF">MUK42_31926</name>
</gene>
<sequence length="104" mass="11122">MTMARRVKLSLLLLLAIAAAAATAVHSRDCYVGNTLLSMQDSCCDSLRRILCRNNVGVGKIQSPQTENEFTSTNTSTSVQSPQTGVTSPGVSDPYCKHSFPSLT</sequence>
<dbReference type="Proteomes" id="UP001055439">
    <property type="component" value="Chromosome 4"/>
</dbReference>
<accession>A0A9E7FKL6</accession>
<feature type="compositionally biased region" description="Polar residues" evidence="1">
    <location>
        <begin position="79"/>
        <end position="90"/>
    </location>
</feature>